<feature type="domain" description="MIP18 family-like" evidence="1">
    <location>
        <begin position="4"/>
        <end position="77"/>
    </location>
</feature>
<gene>
    <name evidence="3" type="primary">paaJ</name>
    <name evidence="3" type="ORF">MKQ68_22260</name>
</gene>
<evidence type="ECO:0000313" key="4">
    <source>
        <dbReference type="Proteomes" id="UP001162741"/>
    </source>
</evidence>
<accession>A0ABY6IZG7</accession>
<dbReference type="Pfam" id="PF23451">
    <property type="entry name" value="Zn_ribbon_PaaD"/>
    <property type="match status" value="1"/>
</dbReference>
<dbReference type="Proteomes" id="UP001162741">
    <property type="component" value="Chromosome"/>
</dbReference>
<proteinExistence type="predicted"/>
<protein>
    <submittedName>
        <fullName evidence="3">Phenylacetate-CoA oxygenase subunit PaaJ</fullName>
    </submittedName>
</protein>
<dbReference type="InterPro" id="IPR002744">
    <property type="entry name" value="MIP18-like"/>
</dbReference>
<feature type="domain" description="PaaD zinc beta ribbon" evidence="2">
    <location>
        <begin position="117"/>
        <end position="157"/>
    </location>
</feature>
<dbReference type="InterPro" id="IPR052339">
    <property type="entry name" value="Fe-S_Maturation_MIP18"/>
</dbReference>
<dbReference type="RefSeq" id="WP_264281008.1">
    <property type="nucleotide sequence ID" value="NZ_CP107006.1"/>
</dbReference>
<dbReference type="InterPro" id="IPR034904">
    <property type="entry name" value="FSCA_dom_sf"/>
</dbReference>
<dbReference type="InterPro" id="IPR011883">
    <property type="entry name" value="PaaD-like"/>
</dbReference>
<name>A0ABY6IZG7_9BACT</name>
<reference evidence="3" key="1">
    <citation type="submission" date="2022-10" db="EMBL/GenBank/DDBJ databases">
        <title>Chitinophaga sp. nov., isolated from soil.</title>
        <authorList>
            <person name="Jeon C.O."/>
        </authorList>
    </citation>
    <scope>NUCLEOTIDE SEQUENCE</scope>
    <source>
        <strain evidence="3">R8</strain>
    </source>
</reference>
<dbReference type="SUPFAM" id="SSF117916">
    <property type="entry name" value="Fe-S cluster assembly (FSCA) domain-like"/>
    <property type="match status" value="1"/>
</dbReference>
<dbReference type="Gene3D" id="3.30.300.130">
    <property type="entry name" value="Fe-S cluster assembly (FSCA)"/>
    <property type="match status" value="1"/>
</dbReference>
<evidence type="ECO:0000313" key="3">
    <source>
        <dbReference type="EMBL" id="UYQ92808.1"/>
    </source>
</evidence>
<dbReference type="NCBIfam" id="TIGR02159">
    <property type="entry name" value="PA_CoA_Oxy4"/>
    <property type="match status" value="1"/>
</dbReference>
<dbReference type="Pfam" id="PF01883">
    <property type="entry name" value="FeS_assembly_P"/>
    <property type="match status" value="1"/>
</dbReference>
<dbReference type="EMBL" id="CP107006">
    <property type="protein sequence ID" value="UYQ92808.1"/>
    <property type="molecule type" value="Genomic_DNA"/>
</dbReference>
<dbReference type="InterPro" id="IPR056572">
    <property type="entry name" value="Zn_ribbon_PaaD"/>
</dbReference>
<keyword evidence="4" id="KW-1185">Reference proteome</keyword>
<evidence type="ECO:0000259" key="2">
    <source>
        <dbReference type="Pfam" id="PF23451"/>
    </source>
</evidence>
<sequence length="160" mass="17927">MITKDHVYKALEQVMDPEVPVLNVLELGMITDISIADGYVRVDMIPTFAACPAVNYIRNNIKTVLEQALDCTVEVNVNKQITWNSNRISEAALEKLRTFGLAAPQRHNGDGYVELMSHTPCPHCSSTDTYLRSPFGSTLCRAMHYCKSCGNLFEQFKPVE</sequence>
<organism evidence="3 4">
    <name type="scientific">Chitinophaga horti</name>
    <dbReference type="NCBI Taxonomy" id="2920382"/>
    <lineage>
        <taxon>Bacteria</taxon>
        <taxon>Pseudomonadati</taxon>
        <taxon>Bacteroidota</taxon>
        <taxon>Chitinophagia</taxon>
        <taxon>Chitinophagales</taxon>
        <taxon>Chitinophagaceae</taxon>
        <taxon>Chitinophaga</taxon>
    </lineage>
</organism>
<dbReference type="PANTHER" id="PTHR42831:SF3">
    <property type="entry name" value="1,2-PHENYLACETYL-COA EPOXIDASE, SUBUNIT D-RELATED"/>
    <property type="match status" value="1"/>
</dbReference>
<evidence type="ECO:0000259" key="1">
    <source>
        <dbReference type="Pfam" id="PF01883"/>
    </source>
</evidence>
<dbReference type="PANTHER" id="PTHR42831">
    <property type="entry name" value="FE-S PROTEIN MATURATION AUXILIARY FACTOR YITW"/>
    <property type="match status" value="1"/>
</dbReference>